<feature type="region of interest" description="Disordered" evidence="1">
    <location>
        <begin position="1"/>
        <end position="52"/>
    </location>
</feature>
<protein>
    <recommendedName>
        <fullName evidence="4">Flagellar biosynthesis protein FlgE</fullName>
    </recommendedName>
</protein>
<evidence type="ECO:0000313" key="3">
    <source>
        <dbReference type="Proteomes" id="UP000640333"/>
    </source>
</evidence>
<sequence length="93" mass="9967">MDIQPASQSAYQAINQSQQRLDQAATDIAQAPIDTPVETTDSKKPSDTFAPVANKPIESSLVELQLAKTEAEAGTKILQADSERIGTLIDIEV</sequence>
<feature type="compositionally biased region" description="Polar residues" evidence="1">
    <location>
        <begin position="1"/>
        <end position="21"/>
    </location>
</feature>
<reference evidence="2" key="1">
    <citation type="submission" date="2020-10" db="EMBL/GenBank/DDBJ databases">
        <title>Bacterium isolated from coastal waters sediment.</title>
        <authorList>
            <person name="Chen R.-J."/>
            <person name="Lu D.-C."/>
            <person name="Zhu K.-L."/>
            <person name="Du Z.-J."/>
        </authorList>
    </citation>
    <scope>NUCLEOTIDE SEQUENCE</scope>
    <source>
        <strain evidence="2">N1Y112</strain>
    </source>
</reference>
<evidence type="ECO:0008006" key="4">
    <source>
        <dbReference type="Google" id="ProtNLM"/>
    </source>
</evidence>
<evidence type="ECO:0000256" key="1">
    <source>
        <dbReference type="SAM" id="MobiDB-lite"/>
    </source>
</evidence>
<dbReference type="AlphaFoldDB" id="A0A8J7FGD9"/>
<name>A0A8J7FGD9_9GAMM</name>
<dbReference type="EMBL" id="JADEYS010000023">
    <property type="protein sequence ID" value="MBE9399219.1"/>
    <property type="molecule type" value="Genomic_DNA"/>
</dbReference>
<keyword evidence="3" id="KW-1185">Reference proteome</keyword>
<dbReference type="Proteomes" id="UP000640333">
    <property type="component" value="Unassembled WGS sequence"/>
</dbReference>
<accession>A0A8J7FGD9</accession>
<evidence type="ECO:0000313" key="2">
    <source>
        <dbReference type="EMBL" id="MBE9399219.1"/>
    </source>
</evidence>
<dbReference type="RefSeq" id="WP_193954915.1">
    <property type="nucleotide sequence ID" value="NZ_JADEYS010000023.1"/>
</dbReference>
<comment type="caution">
    <text evidence="2">The sequence shown here is derived from an EMBL/GenBank/DDBJ whole genome shotgun (WGS) entry which is preliminary data.</text>
</comment>
<proteinExistence type="predicted"/>
<gene>
    <name evidence="2" type="ORF">IOQ59_18305</name>
</gene>
<organism evidence="2 3">
    <name type="scientific">Pontibacterium sinense</name>
    <dbReference type="NCBI Taxonomy" id="2781979"/>
    <lineage>
        <taxon>Bacteria</taxon>
        <taxon>Pseudomonadati</taxon>
        <taxon>Pseudomonadota</taxon>
        <taxon>Gammaproteobacteria</taxon>
        <taxon>Oceanospirillales</taxon>
        <taxon>Oceanospirillaceae</taxon>
        <taxon>Pontibacterium</taxon>
    </lineage>
</organism>